<keyword evidence="5 8" id="KW-1133">Transmembrane helix</keyword>
<evidence type="ECO:0000313" key="10">
    <source>
        <dbReference type="Proteomes" id="UP000053144"/>
    </source>
</evidence>
<feature type="transmembrane region" description="Helical" evidence="8">
    <location>
        <begin position="119"/>
        <end position="152"/>
    </location>
</feature>
<feature type="compositionally biased region" description="Low complexity" evidence="7">
    <location>
        <begin position="1"/>
        <end position="27"/>
    </location>
</feature>
<dbReference type="EMBL" id="CM003380">
    <property type="protein sequence ID" value="KOM55094.1"/>
    <property type="molecule type" value="Genomic_DNA"/>
</dbReference>
<dbReference type="Proteomes" id="UP000053144">
    <property type="component" value="Chromosome 10"/>
</dbReference>
<feature type="transmembrane region" description="Helical" evidence="8">
    <location>
        <begin position="66"/>
        <end position="99"/>
    </location>
</feature>
<evidence type="ECO:0000256" key="4">
    <source>
        <dbReference type="ARBA" id="ARBA00022692"/>
    </source>
</evidence>
<dbReference type="Gramene" id="KOM55094">
    <property type="protein sequence ID" value="KOM55094"/>
    <property type="gene ID" value="LR48_Vigan10g098600"/>
</dbReference>
<evidence type="ECO:0000313" key="9">
    <source>
        <dbReference type="EMBL" id="KOM55094.1"/>
    </source>
</evidence>
<dbReference type="GO" id="GO:0016192">
    <property type="term" value="P:vesicle-mediated transport"/>
    <property type="evidence" value="ECO:0007669"/>
    <property type="project" value="TreeGrafter"/>
</dbReference>
<evidence type="ECO:0000256" key="2">
    <source>
        <dbReference type="ARBA" id="ARBA00004127"/>
    </source>
</evidence>
<feature type="region of interest" description="Disordered" evidence="7">
    <location>
        <begin position="1"/>
        <end position="29"/>
    </location>
</feature>
<organism evidence="9 10">
    <name type="scientific">Phaseolus angularis</name>
    <name type="common">Azuki bean</name>
    <name type="synonym">Vigna angularis</name>
    <dbReference type="NCBI Taxonomy" id="3914"/>
    <lineage>
        <taxon>Eukaryota</taxon>
        <taxon>Viridiplantae</taxon>
        <taxon>Streptophyta</taxon>
        <taxon>Embryophyta</taxon>
        <taxon>Tracheophyta</taxon>
        <taxon>Spermatophyta</taxon>
        <taxon>Magnoliopsida</taxon>
        <taxon>eudicotyledons</taxon>
        <taxon>Gunneridae</taxon>
        <taxon>Pentapetalae</taxon>
        <taxon>rosids</taxon>
        <taxon>fabids</taxon>
        <taxon>Fabales</taxon>
        <taxon>Fabaceae</taxon>
        <taxon>Papilionoideae</taxon>
        <taxon>50 kb inversion clade</taxon>
        <taxon>NPAAA clade</taxon>
        <taxon>indigoferoid/millettioid clade</taxon>
        <taxon>Phaseoleae</taxon>
        <taxon>Vigna</taxon>
    </lineage>
</organism>
<comment type="similarity">
    <text evidence="3">Belongs to the PRA1 family.</text>
</comment>
<name>A0A0L9VK56_PHAAN</name>
<dbReference type="Pfam" id="PF03208">
    <property type="entry name" value="PRA1"/>
    <property type="match status" value="1"/>
</dbReference>
<dbReference type="PANTHER" id="PTHR19317:SF16">
    <property type="entry name" value="PRA1 FAMILY PROTEIN E"/>
    <property type="match status" value="1"/>
</dbReference>
<keyword evidence="4 8" id="KW-0812">Transmembrane</keyword>
<dbReference type="PANTHER" id="PTHR19317">
    <property type="entry name" value="PRENYLATED RAB ACCEPTOR 1-RELATED"/>
    <property type="match status" value="1"/>
</dbReference>
<sequence length="344" mass="39112">MSNIPTAGYGTIAGATTATPPTTTTTTSFVTPRPWREFLDFSALSRPFSYDDAMIRLRRNLSYFRYNYAAVTLLIVFLSLLWHPISMIVFLLVFVAWFYFYFSRHGPLVVFNQTLDDRTVLFVLAVITVVALVSTHVGLNILLSLIVAVVFVGLHGFRIETDIDLIDNSEVFDSVLVSETIGINVVLNEHDYSDEISIDNSFELNVDFVDDAYVNIDFETGILQSQNMIELEQNFDLTQFSENCECDCESGSCPICIEIDYVLQTDSKFITDAIDYEFDDQTQQLLVDRRLLILLIQQLARRRRKKSLDLSEKAVLGELLLKTSSSDLEVEDISLMVQNWQLPP</sequence>
<gene>
    <name evidence="9" type="ORF">LR48_Vigan10g098600</name>
</gene>
<evidence type="ECO:0000256" key="1">
    <source>
        <dbReference type="ARBA" id="ARBA00002501"/>
    </source>
</evidence>
<evidence type="ECO:0000256" key="6">
    <source>
        <dbReference type="ARBA" id="ARBA00023136"/>
    </source>
</evidence>
<comment type="subcellular location">
    <subcellularLocation>
        <location evidence="2">Endomembrane system</location>
        <topology evidence="2">Multi-pass membrane protein</topology>
    </subcellularLocation>
</comment>
<evidence type="ECO:0000256" key="7">
    <source>
        <dbReference type="SAM" id="MobiDB-lite"/>
    </source>
</evidence>
<evidence type="ECO:0000256" key="8">
    <source>
        <dbReference type="SAM" id="Phobius"/>
    </source>
</evidence>
<keyword evidence="6 8" id="KW-0472">Membrane</keyword>
<evidence type="ECO:0000256" key="3">
    <source>
        <dbReference type="ARBA" id="ARBA00006483"/>
    </source>
</evidence>
<comment type="function">
    <text evidence="1">May be involved in both secretory and endocytic intracellular trafficking in the endosomal/prevacuolar compartments.</text>
</comment>
<proteinExistence type="inferred from homology"/>
<evidence type="ECO:0008006" key="11">
    <source>
        <dbReference type="Google" id="ProtNLM"/>
    </source>
</evidence>
<dbReference type="GO" id="GO:0005783">
    <property type="term" value="C:endoplasmic reticulum"/>
    <property type="evidence" value="ECO:0007669"/>
    <property type="project" value="TreeGrafter"/>
</dbReference>
<protein>
    <recommendedName>
        <fullName evidence="11">PRA1 family protein</fullName>
    </recommendedName>
</protein>
<evidence type="ECO:0000256" key="5">
    <source>
        <dbReference type="ARBA" id="ARBA00022989"/>
    </source>
</evidence>
<accession>A0A0L9VK56</accession>
<dbReference type="AlphaFoldDB" id="A0A0L9VK56"/>
<reference evidence="10" key="1">
    <citation type="journal article" date="2015" name="Proc. Natl. Acad. Sci. U.S.A.">
        <title>Genome sequencing of adzuki bean (Vigna angularis) provides insight into high starch and low fat accumulation and domestication.</title>
        <authorList>
            <person name="Yang K."/>
            <person name="Tian Z."/>
            <person name="Chen C."/>
            <person name="Luo L."/>
            <person name="Zhao B."/>
            <person name="Wang Z."/>
            <person name="Yu L."/>
            <person name="Li Y."/>
            <person name="Sun Y."/>
            <person name="Li W."/>
            <person name="Chen Y."/>
            <person name="Li Y."/>
            <person name="Zhang Y."/>
            <person name="Ai D."/>
            <person name="Zhao J."/>
            <person name="Shang C."/>
            <person name="Ma Y."/>
            <person name="Wu B."/>
            <person name="Wang M."/>
            <person name="Gao L."/>
            <person name="Sun D."/>
            <person name="Zhang P."/>
            <person name="Guo F."/>
            <person name="Wang W."/>
            <person name="Li Y."/>
            <person name="Wang J."/>
            <person name="Varshney R.K."/>
            <person name="Wang J."/>
            <person name="Ling H.Q."/>
            <person name="Wan P."/>
        </authorList>
    </citation>
    <scope>NUCLEOTIDE SEQUENCE</scope>
    <source>
        <strain evidence="10">cv. Jingnong 6</strain>
    </source>
</reference>
<dbReference type="GO" id="GO:0005794">
    <property type="term" value="C:Golgi apparatus"/>
    <property type="evidence" value="ECO:0007669"/>
    <property type="project" value="TreeGrafter"/>
</dbReference>
<dbReference type="InterPro" id="IPR004895">
    <property type="entry name" value="Prenylated_rab_accept_PRA1"/>
</dbReference>